<feature type="transmembrane region" description="Helical" evidence="4">
    <location>
        <begin position="129"/>
        <end position="149"/>
    </location>
</feature>
<dbReference type="InterPro" id="IPR035965">
    <property type="entry name" value="PAS-like_dom_sf"/>
</dbReference>
<dbReference type="InterPro" id="IPR003594">
    <property type="entry name" value="HATPase_dom"/>
</dbReference>
<dbReference type="GO" id="GO:0000155">
    <property type="term" value="F:phosphorelay sensor kinase activity"/>
    <property type="evidence" value="ECO:0007669"/>
    <property type="project" value="InterPro"/>
</dbReference>
<dbReference type="PANTHER" id="PTHR43065">
    <property type="entry name" value="SENSOR HISTIDINE KINASE"/>
    <property type="match status" value="1"/>
</dbReference>
<keyword evidence="7" id="KW-1185">Reference proteome</keyword>
<dbReference type="SMART" id="SM00387">
    <property type="entry name" value="HATPase_c"/>
    <property type="match status" value="1"/>
</dbReference>
<keyword evidence="4" id="KW-1133">Transmembrane helix</keyword>
<evidence type="ECO:0000256" key="3">
    <source>
        <dbReference type="ARBA" id="ARBA00022553"/>
    </source>
</evidence>
<dbReference type="InterPro" id="IPR005467">
    <property type="entry name" value="His_kinase_dom"/>
</dbReference>
<sequence>MSTVTQIMSDPVDLQRPRILRVYNLYRVILGFGLTLLTNSALRGDLLQLSSPALFDAISWLYLFVSVLTALFLYKGKRDLLIFCLTGLDMLLLGVLFYAAGGSGSGFGNLLIIPVAVANVLLHGRIGLVLPAIASLLLIYLTFFISLAHPSIPQSYLQVGVLGCIYFAVALFVQRLSRRLQVSERLAQKQAASLANLEQLNQLIIQRMRTGIMVTDADQQLLVANEASAQLLGKPILRGMRLHQLAPELEQRLQQWRHNPSARPSGFRNHSGGAELMANFKHLSQADRSVLIFLDDNTQVAQQAQQLKLASLGRLTASIAHEIRNPLGAISHAAQLLRESDVQDSQDQRLLDIIQQQSKRMNAVIETVLELSRRRPSEPQLVDLALWLHEYARDFRLSHPAEDNLCCEIEKEGITTRIDPNQLSQVLNNLCQNALRYSPLIDDKRTVFINLYQHPETDKPVLEVIDHGPGIDEDKVEQIFEPFYTTEASGNGLGLYICRELCESNQARLEYAPVEPRGSCMRITFAHAKRLV</sequence>
<dbReference type="SUPFAM" id="SSF55874">
    <property type="entry name" value="ATPase domain of HSP90 chaperone/DNA topoisomerase II/histidine kinase"/>
    <property type="match status" value="1"/>
</dbReference>
<feature type="transmembrane region" description="Helical" evidence="4">
    <location>
        <begin position="80"/>
        <end position="100"/>
    </location>
</feature>
<name>A0A1H2EFN6_9GAMM</name>
<dbReference type="EMBL" id="LT629787">
    <property type="protein sequence ID" value="SDT93901.1"/>
    <property type="molecule type" value="Genomic_DNA"/>
</dbReference>
<dbReference type="SMART" id="SM00091">
    <property type="entry name" value="PAS"/>
    <property type="match status" value="1"/>
</dbReference>
<dbReference type="InterPro" id="IPR004358">
    <property type="entry name" value="Sig_transdc_His_kin-like_C"/>
</dbReference>
<organism evidence="6 7">
    <name type="scientific">Halopseudomonas salegens</name>
    <dbReference type="NCBI Taxonomy" id="1434072"/>
    <lineage>
        <taxon>Bacteria</taxon>
        <taxon>Pseudomonadati</taxon>
        <taxon>Pseudomonadota</taxon>
        <taxon>Gammaproteobacteria</taxon>
        <taxon>Pseudomonadales</taxon>
        <taxon>Pseudomonadaceae</taxon>
        <taxon>Halopseudomonas</taxon>
    </lineage>
</organism>
<dbReference type="AlphaFoldDB" id="A0A1H2EFN6"/>
<dbReference type="RefSeq" id="WP_231701677.1">
    <property type="nucleotide sequence ID" value="NZ_LT629787.1"/>
</dbReference>
<dbReference type="STRING" id="1434072.SAMN05216210_0675"/>
<evidence type="ECO:0000259" key="5">
    <source>
        <dbReference type="PROSITE" id="PS50109"/>
    </source>
</evidence>
<dbReference type="SUPFAM" id="SSF55785">
    <property type="entry name" value="PYP-like sensor domain (PAS domain)"/>
    <property type="match status" value="1"/>
</dbReference>
<keyword evidence="4" id="KW-0812">Transmembrane</keyword>
<dbReference type="Gene3D" id="1.10.287.130">
    <property type="match status" value="1"/>
</dbReference>
<dbReference type="CDD" id="cd00075">
    <property type="entry name" value="HATPase"/>
    <property type="match status" value="1"/>
</dbReference>
<evidence type="ECO:0000256" key="2">
    <source>
        <dbReference type="ARBA" id="ARBA00012438"/>
    </source>
</evidence>
<feature type="transmembrane region" description="Helical" evidence="4">
    <location>
        <begin position="25"/>
        <end position="42"/>
    </location>
</feature>
<evidence type="ECO:0000313" key="7">
    <source>
        <dbReference type="Proteomes" id="UP000243924"/>
    </source>
</evidence>
<accession>A0A1H2EFN6</accession>
<dbReference type="Gene3D" id="3.30.565.10">
    <property type="entry name" value="Histidine kinase-like ATPase, C-terminal domain"/>
    <property type="match status" value="1"/>
</dbReference>
<dbReference type="SMART" id="SM00388">
    <property type="entry name" value="HisKA"/>
    <property type="match status" value="1"/>
</dbReference>
<dbReference type="Proteomes" id="UP000243924">
    <property type="component" value="Chromosome I"/>
</dbReference>
<evidence type="ECO:0000313" key="6">
    <source>
        <dbReference type="EMBL" id="SDT93901.1"/>
    </source>
</evidence>
<keyword evidence="4" id="KW-0472">Membrane</keyword>
<dbReference type="InterPro" id="IPR036097">
    <property type="entry name" value="HisK_dim/P_sf"/>
</dbReference>
<dbReference type="EC" id="2.7.13.3" evidence="2"/>
<gene>
    <name evidence="6" type="ORF">SAMN05216210_0675</name>
</gene>
<reference evidence="7" key="1">
    <citation type="submission" date="2016-10" db="EMBL/GenBank/DDBJ databases">
        <authorList>
            <person name="Varghese N."/>
            <person name="Submissions S."/>
        </authorList>
    </citation>
    <scope>NUCLEOTIDE SEQUENCE [LARGE SCALE GENOMIC DNA]</scope>
    <source>
        <strain evidence="7">CECT 8338</strain>
    </source>
</reference>
<dbReference type="Pfam" id="PF00512">
    <property type="entry name" value="HisKA"/>
    <property type="match status" value="1"/>
</dbReference>
<dbReference type="CDD" id="cd00082">
    <property type="entry name" value="HisKA"/>
    <property type="match status" value="1"/>
</dbReference>
<feature type="domain" description="Histidine kinase" evidence="5">
    <location>
        <begin position="318"/>
        <end position="529"/>
    </location>
</feature>
<dbReference type="PROSITE" id="PS50109">
    <property type="entry name" value="HIS_KIN"/>
    <property type="match status" value="1"/>
</dbReference>
<proteinExistence type="predicted"/>
<dbReference type="SUPFAM" id="SSF47384">
    <property type="entry name" value="Homodimeric domain of signal transducing histidine kinase"/>
    <property type="match status" value="1"/>
</dbReference>
<feature type="transmembrane region" description="Helical" evidence="4">
    <location>
        <begin position="155"/>
        <end position="173"/>
    </location>
</feature>
<dbReference type="Pfam" id="PF25323">
    <property type="entry name" value="6TM_PilS"/>
    <property type="match status" value="1"/>
</dbReference>
<dbReference type="InterPro" id="IPR003661">
    <property type="entry name" value="HisK_dim/P_dom"/>
</dbReference>
<dbReference type="Pfam" id="PF02518">
    <property type="entry name" value="HATPase_c"/>
    <property type="match status" value="1"/>
</dbReference>
<feature type="transmembrane region" description="Helical" evidence="4">
    <location>
        <begin position="54"/>
        <end position="73"/>
    </location>
</feature>
<dbReference type="PRINTS" id="PR00344">
    <property type="entry name" value="BCTRLSENSOR"/>
</dbReference>
<dbReference type="InterPro" id="IPR000014">
    <property type="entry name" value="PAS"/>
</dbReference>
<evidence type="ECO:0000256" key="4">
    <source>
        <dbReference type="SAM" id="Phobius"/>
    </source>
</evidence>
<protein>
    <recommendedName>
        <fullName evidence="2">histidine kinase</fullName>
        <ecNumber evidence="2">2.7.13.3</ecNumber>
    </recommendedName>
</protein>
<evidence type="ECO:0000256" key="1">
    <source>
        <dbReference type="ARBA" id="ARBA00000085"/>
    </source>
</evidence>
<keyword evidence="3" id="KW-0597">Phosphoprotein</keyword>
<comment type="catalytic activity">
    <reaction evidence="1">
        <text>ATP + protein L-histidine = ADP + protein N-phospho-L-histidine.</text>
        <dbReference type="EC" id="2.7.13.3"/>
    </reaction>
</comment>
<dbReference type="PANTHER" id="PTHR43065:SF52">
    <property type="entry name" value="SENSOR PROTEIN KINASE PILS"/>
    <property type="match status" value="1"/>
</dbReference>
<dbReference type="Gene3D" id="3.30.450.20">
    <property type="entry name" value="PAS domain"/>
    <property type="match status" value="1"/>
</dbReference>
<dbReference type="InterPro" id="IPR036890">
    <property type="entry name" value="HATPase_C_sf"/>
</dbReference>